<dbReference type="EMBL" id="VUJU01000633">
    <property type="protein sequence ID" value="KAF0769191.1"/>
    <property type="molecule type" value="Genomic_DNA"/>
</dbReference>
<sequence>MVMWYLFPCVSEKEKRSGRFCPPMGYKEKYEVAFVDNAPAMYGCAYLDHDWKLSDVPLFHLWLERPEEPSIIPTYCKNTNMNHYIFECLSNDESANPEEVEKGFHYMSLFEYKPNKYGQHGSNTNEPSFRCAVSILCTYFLIYNYRYLRTVMALWFINLFH</sequence>
<proteinExistence type="predicted"/>
<dbReference type="Proteomes" id="UP000478052">
    <property type="component" value="Unassembled WGS sequence"/>
</dbReference>
<keyword evidence="2" id="KW-1185">Reference proteome</keyword>
<evidence type="ECO:0000313" key="2">
    <source>
        <dbReference type="Proteomes" id="UP000478052"/>
    </source>
</evidence>
<protein>
    <submittedName>
        <fullName evidence="1">Uncharacterized protein</fullName>
    </submittedName>
</protein>
<gene>
    <name evidence="1" type="ORF">FWK35_00010564</name>
</gene>
<comment type="caution">
    <text evidence="1">The sequence shown here is derived from an EMBL/GenBank/DDBJ whole genome shotgun (WGS) entry which is preliminary data.</text>
</comment>
<reference evidence="1 2" key="1">
    <citation type="submission" date="2019-08" db="EMBL/GenBank/DDBJ databases">
        <title>Whole genome of Aphis craccivora.</title>
        <authorList>
            <person name="Voronova N.V."/>
            <person name="Shulinski R.S."/>
            <person name="Bandarenka Y.V."/>
            <person name="Zhorov D.G."/>
            <person name="Warner D."/>
        </authorList>
    </citation>
    <scope>NUCLEOTIDE SEQUENCE [LARGE SCALE GENOMIC DNA]</scope>
    <source>
        <strain evidence="1">180601</strain>
        <tissue evidence="1">Whole Body</tissue>
    </source>
</reference>
<dbReference type="AlphaFoldDB" id="A0A6G0ZDX6"/>
<evidence type="ECO:0000313" key="1">
    <source>
        <dbReference type="EMBL" id="KAF0769191.1"/>
    </source>
</evidence>
<name>A0A6G0ZDX6_APHCR</name>
<organism evidence="1 2">
    <name type="scientific">Aphis craccivora</name>
    <name type="common">Cowpea aphid</name>
    <dbReference type="NCBI Taxonomy" id="307492"/>
    <lineage>
        <taxon>Eukaryota</taxon>
        <taxon>Metazoa</taxon>
        <taxon>Ecdysozoa</taxon>
        <taxon>Arthropoda</taxon>
        <taxon>Hexapoda</taxon>
        <taxon>Insecta</taxon>
        <taxon>Pterygota</taxon>
        <taxon>Neoptera</taxon>
        <taxon>Paraneoptera</taxon>
        <taxon>Hemiptera</taxon>
        <taxon>Sternorrhyncha</taxon>
        <taxon>Aphidomorpha</taxon>
        <taxon>Aphidoidea</taxon>
        <taxon>Aphididae</taxon>
        <taxon>Aphidini</taxon>
        <taxon>Aphis</taxon>
        <taxon>Aphis</taxon>
    </lineage>
</organism>
<dbReference type="OrthoDB" id="6599397at2759"/>
<accession>A0A6G0ZDX6</accession>